<dbReference type="EMBL" id="GGEC01010626">
    <property type="protein sequence ID" value="MBW91109.1"/>
    <property type="molecule type" value="Transcribed_RNA"/>
</dbReference>
<evidence type="ECO:0000313" key="1">
    <source>
        <dbReference type="EMBL" id="MBW91110.1"/>
    </source>
</evidence>
<reference evidence="1" key="1">
    <citation type="submission" date="2018-02" db="EMBL/GenBank/DDBJ databases">
        <title>Rhizophora mucronata_Transcriptome.</title>
        <authorList>
            <person name="Meera S.P."/>
            <person name="Sreeshan A."/>
            <person name="Augustine A."/>
        </authorList>
    </citation>
    <scope>NUCLEOTIDE SEQUENCE</scope>
    <source>
        <tissue evidence="1">Leaf</tissue>
    </source>
</reference>
<sequence length="119" mass="14137">MKKSKFCGPRFLLAQDHSNKTEADNRSETVARTKNFHNEFHGYGTQVSISSHVRVYWGERGSLWMWEINSNITFSNLPQFHLLPAFFYHIWLLFPPPFLRHPFPKLQPKTQLWSCRSSR</sequence>
<dbReference type="EMBL" id="GGEC01010627">
    <property type="protein sequence ID" value="MBW91110.1"/>
    <property type="molecule type" value="Transcribed_RNA"/>
</dbReference>
<accession>A0A2P2JCB7</accession>
<proteinExistence type="predicted"/>
<protein>
    <submittedName>
        <fullName evidence="1">Uncharacterized protein</fullName>
    </submittedName>
</protein>
<name>A0A2P2JCB7_RHIMU</name>
<organism evidence="1">
    <name type="scientific">Rhizophora mucronata</name>
    <name type="common">Asiatic mangrove</name>
    <dbReference type="NCBI Taxonomy" id="61149"/>
    <lineage>
        <taxon>Eukaryota</taxon>
        <taxon>Viridiplantae</taxon>
        <taxon>Streptophyta</taxon>
        <taxon>Embryophyta</taxon>
        <taxon>Tracheophyta</taxon>
        <taxon>Spermatophyta</taxon>
        <taxon>Magnoliopsida</taxon>
        <taxon>eudicotyledons</taxon>
        <taxon>Gunneridae</taxon>
        <taxon>Pentapetalae</taxon>
        <taxon>rosids</taxon>
        <taxon>fabids</taxon>
        <taxon>Malpighiales</taxon>
        <taxon>Rhizophoraceae</taxon>
        <taxon>Rhizophora</taxon>
    </lineage>
</organism>
<dbReference type="AlphaFoldDB" id="A0A2P2JCB7"/>